<reference evidence="2 3" key="1">
    <citation type="submission" date="2018-06" db="EMBL/GenBank/DDBJ databases">
        <title>Comparative genomics of Brasilonema spp. strains.</title>
        <authorList>
            <person name="Alvarenga D.O."/>
            <person name="Fiore M.F."/>
            <person name="Varani A.M."/>
        </authorList>
    </citation>
    <scope>NUCLEOTIDE SEQUENCE [LARGE SCALE GENOMIC DNA]</scope>
    <source>
        <strain evidence="2 3">CENA114</strain>
    </source>
</reference>
<dbReference type="KEGG" id="bsen:DP114_21735"/>
<keyword evidence="3" id="KW-1185">Reference proteome</keyword>
<keyword evidence="1" id="KW-1133">Transmembrane helix</keyword>
<dbReference type="EMBL" id="CP030118">
    <property type="protein sequence ID" value="QDL10166.1"/>
    <property type="molecule type" value="Genomic_DNA"/>
</dbReference>
<name>A0A856MML5_9CYAN</name>
<gene>
    <name evidence="2" type="ORF">DP114_21735</name>
</gene>
<feature type="transmembrane region" description="Helical" evidence="1">
    <location>
        <begin position="68"/>
        <end position="87"/>
    </location>
</feature>
<accession>A0A856MML5</accession>
<organism evidence="2 3">
    <name type="scientific">Brasilonema sennae CENA114</name>
    <dbReference type="NCBI Taxonomy" id="415709"/>
    <lineage>
        <taxon>Bacteria</taxon>
        <taxon>Bacillati</taxon>
        <taxon>Cyanobacteriota</taxon>
        <taxon>Cyanophyceae</taxon>
        <taxon>Nostocales</taxon>
        <taxon>Scytonemataceae</taxon>
        <taxon>Brasilonema</taxon>
        <taxon>Bromeliae group (in: Brasilonema)</taxon>
    </lineage>
</organism>
<dbReference type="AlphaFoldDB" id="A0A856MML5"/>
<proteinExistence type="predicted"/>
<evidence type="ECO:0000256" key="1">
    <source>
        <dbReference type="SAM" id="Phobius"/>
    </source>
</evidence>
<protein>
    <submittedName>
        <fullName evidence="2">Uncharacterized protein</fullName>
    </submittedName>
</protein>
<dbReference type="Proteomes" id="UP000503129">
    <property type="component" value="Chromosome"/>
</dbReference>
<keyword evidence="1" id="KW-0472">Membrane</keyword>
<evidence type="ECO:0000313" key="3">
    <source>
        <dbReference type="Proteomes" id="UP000503129"/>
    </source>
</evidence>
<keyword evidence="1" id="KW-0812">Transmembrane</keyword>
<sequence>MDRSSAQKYLLLLTEVHNMHENLIKDNTSINNTFPKANLIEIQLVRAEPQITPSHGTKQQQTATPDKILFWLPFSLITFLMIVAFRLSNARKVTQHRSTSAKTLDLVPCKKCQYFKNNPYLKCAIHPTTALTEEAINCSDYSPNKEHR</sequence>
<dbReference type="RefSeq" id="WP_169264316.1">
    <property type="nucleotide sequence ID" value="NZ_CP030118.1"/>
</dbReference>
<evidence type="ECO:0000313" key="2">
    <source>
        <dbReference type="EMBL" id="QDL10166.1"/>
    </source>
</evidence>